<name>A0ABP7BTH2_9MICC</name>
<reference evidence="3" key="1">
    <citation type="journal article" date="2019" name="Int. J. Syst. Evol. Microbiol.">
        <title>The Global Catalogue of Microorganisms (GCM) 10K type strain sequencing project: providing services to taxonomists for standard genome sequencing and annotation.</title>
        <authorList>
            <consortium name="The Broad Institute Genomics Platform"/>
            <consortium name="The Broad Institute Genome Sequencing Center for Infectious Disease"/>
            <person name="Wu L."/>
            <person name="Ma J."/>
        </authorList>
    </citation>
    <scope>NUCLEOTIDE SEQUENCE [LARGE SCALE GENOMIC DNA]</scope>
    <source>
        <strain evidence="3">JCM 30742</strain>
    </source>
</reference>
<evidence type="ECO:0008006" key="4">
    <source>
        <dbReference type="Google" id="ProtNLM"/>
    </source>
</evidence>
<accession>A0ABP7BTH2</accession>
<keyword evidence="3" id="KW-1185">Reference proteome</keyword>
<dbReference type="EMBL" id="BAABEO010000002">
    <property type="protein sequence ID" value="GAA3667325.1"/>
    <property type="molecule type" value="Genomic_DNA"/>
</dbReference>
<evidence type="ECO:0000313" key="3">
    <source>
        <dbReference type="Proteomes" id="UP001500752"/>
    </source>
</evidence>
<proteinExistence type="predicted"/>
<dbReference type="Proteomes" id="UP001500752">
    <property type="component" value="Unassembled WGS sequence"/>
</dbReference>
<feature type="region of interest" description="Disordered" evidence="1">
    <location>
        <begin position="68"/>
        <end position="88"/>
    </location>
</feature>
<comment type="caution">
    <text evidence="2">The sequence shown here is derived from an EMBL/GenBank/DDBJ whole genome shotgun (WGS) entry which is preliminary data.</text>
</comment>
<feature type="compositionally biased region" description="Basic residues" evidence="1">
    <location>
        <begin position="68"/>
        <end position="79"/>
    </location>
</feature>
<sequence length="88" mass="9465">MLGPPAIGAATSGMLAPRPASRPVARSDPSDVCSSGMVALLGLDCPELPGVELPSVVSPCYAQQRVRREPRRTLRRRTGTRYTQARFT</sequence>
<organism evidence="2 3">
    <name type="scientific">Arthrobacter ginkgonis</name>
    <dbReference type="NCBI Taxonomy" id="1630594"/>
    <lineage>
        <taxon>Bacteria</taxon>
        <taxon>Bacillati</taxon>
        <taxon>Actinomycetota</taxon>
        <taxon>Actinomycetes</taxon>
        <taxon>Micrococcales</taxon>
        <taxon>Micrococcaceae</taxon>
        <taxon>Arthrobacter</taxon>
    </lineage>
</organism>
<evidence type="ECO:0000313" key="2">
    <source>
        <dbReference type="EMBL" id="GAA3667325.1"/>
    </source>
</evidence>
<evidence type="ECO:0000256" key="1">
    <source>
        <dbReference type="SAM" id="MobiDB-lite"/>
    </source>
</evidence>
<feature type="region of interest" description="Disordered" evidence="1">
    <location>
        <begin position="1"/>
        <end position="28"/>
    </location>
</feature>
<protein>
    <recommendedName>
        <fullName evidence="4">Secreted protein</fullName>
    </recommendedName>
</protein>
<gene>
    <name evidence="2" type="ORF">GCM10023081_02650</name>
</gene>